<dbReference type="CDD" id="cd05243">
    <property type="entry name" value="SDR_a5"/>
    <property type="match status" value="1"/>
</dbReference>
<dbReference type="Proteomes" id="UP000295087">
    <property type="component" value="Unassembled WGS sequence"/>
</dbReference>
<keyword evidence="3" id="KW-1185">Reference proteome</keyword>
<evidence type="ECO:0000313" key="2">
    <source>
        <dbReference type="EMBL" id="TDP33105.1"/>
    </source>
</evidence>
<evidence type="ECO:0000259" key="1">
    <source>
        <dbReference type="Pfam" id="PF13460"/>
    </source>
</evidence>
<reference evidence="2 3" key="1">
    <citation type="submission" date="2019-03" db="EMBL/GenBank/DDBJ databases">
        <title>Genomic Encyclopedia of Type Strains, Phase IV (KMG-IV): sequencing the most valuable type-strain genomes for metagenomic binning, comparative biology and taxonomic classification.</title>
        <authorList>
            <person name="Goeker M."/>
        </authorList>
    </citation>
    <scope>NUCLEOTIDE SEQUENCE [LARGE SCALE GENOMIC DNA]</scope>
    <source>
        <strain evidence="2 3">DSM 44496</strain>
    </source>
</reference>
<sequence>MRVVIAGGHGKIALLLAGLLTRDGHQVHALIRDPAQAADITASGGVPVIHDMERDDPADLVAAVAGSDAVVFAAGAGPGSGVDRKYTVDLGGSVQLADAADRAGVRRFVQISTMGAGQPPAPGTDEVWAAYIDAKTKAEDDLRARSLDWTVVRPGRLTDAQGNGLITLGPPPVGRADVPRADVAATLASILVADNTFQRTLEVVSGQDPIEAAVAAIR</sequence>
<gene>
    <name evidence="2" type="ORF">DFR75_105343</name>
</gene>
<accession>A0A4R6P6P1</accession>
<proteinExistence type="predicted"/>
<dbReference type="Pfam" id="PF13460">
    <property type="entry name" value="NAD_binding_10"/>
    <property type="match status" value="1"/>
</dbReference>
<dbReference type="Gene3D" id="3.40.50.720">
    <property type="entry name" value="NAD(P)-binding Rossmann-like Domain"/>
    <property type="match status" value="1"/>
</dbReference>
<evidence type="ECO:0000313" key="3">
    <source>
        <dbReference type="Proteomes" id="UP000295087"/>
    </source>
</evidence>
<dbReference type="PANTHER" id="PTHR15020">
    <property type="entry name" value="FLAVIN REDUCTASE-RELATED"/>
    <property type="match status" value="1"/>
</dbReference>
<dbReference type="PANTHER" id="PTHR15020:SF50">
    <property type="entry name" value="UPF0659 PROTEIN YMR090W"/>
    <property type="match status" value="1"/>
</dbReference>
<feature type="domain" description="NAD(P)-binding" evidence="1">
    <location>
        <begin position="7"/>
        <end position="191"/>
    </location>
</feature>
<dbReference type="EMBL" id="SNXK01000005">
    <property type="protein sequence ID" value="TDP33105.1"/>
    <property type="molecule type" value="Genomic_DNA"/>
</dbReference>
<dbReference type="InterPro" id="IPR016040">
    <property type="entry name" value="NAD(P)-bd_dom"/>
</dbReference>
<organism evidence="2 3">
    <name type="scientific">Nocardia ignorata</name>
    <dbReference type="NCBI Taxonomy" id="145285"/>
    <lineage>
        <taxon>Bacteria</taxon>
        <taxon>Bacillati</taxon>
        <taxon>Actinomycetota</taxon>
        <taxon>Actinomycetes</taxon>
        <taxon>Mycobacteriales</taxon>
        <taxon>Nocardiaceae</taxon>
        <taxon>Nocardia</taxon>
    </lineage>
</organism>
<comment type="caution">
    <text evidence="2">The sequence shown here is derived from an EMBL/GenBank/DDBJ whole genome shotgun (WGS) entry which is preliminary data.</text>
</comment>
<dbReference type="InterPro" id="IPR036291">
    <property type="entry name" value="NAD(P)-bd_dom_sf"/>
</dbReference>
<name>A0A4R6P6P1_NOCIG</name>
<dbReference type="RefSeq" id="WP_067489431.1">
    <property type="nucleotide sequence ID" value="NZ_JBHXPO010000015.1"/>
</dbReference>
<protein>
    <submittedName>
        <fullName evidence="2">Nucleoside-diphosphate-sugar epimerase</fullName>
    </submittedName>
</protein>
<dbReference type="SUPFAM" id="SSF51735">
    <property type="entry name" value="NAD(P)-binding Rossmann-fold domains"/>
    <property type="match status" value="1"/>
</dbReference>
<dbReference type="AlphaFoldDB" id="A0A4R6P6P1"/>